<dbReference type="HOGENOM" id="CLU_3099074_0_0_9"/>
<sequence length="51" mass="5523">MRIHKNGMGGSAEIGRVGRGFALAAGGRVCYNRPQRINKWLSHVDIWAGGT</sequence>
<accession>G9YMZ7</accession>
<dbReference type="EMBL" id="AGCK01000058">
    <property type="protein sequence ID" value="EHM53746.1"/>
    <property type="molecule type" value="Genomic_DNA"/>
</dbReference>
<gene>
    <name evidence="1" type="ORF">HMPREF0372_00869</name>
</gene>
<protein>
    <submittedName>
        <fullName evidence="1">Uncharacterized protein</fullName>
    </submittedName>
</protein>
<dbReference type="Proteomes" id="UP000004459">
    <property type="component" value="Unassembled WGS sequence"/>
</dbReference>
<reference evidence="1 2" key="1">
    <citation type="submission" date="2011-08" db="EMBL/GenBank/DDBJ databases">
        <authorList>
            <person name="Weinstock G."/>
            <person name="Sodergren E."/>
            <person name="Clifton S."/>
            <person name="Fulton L."/>
            <person name="Fulton B."/>
            <person name="Courtney L."/>
            <person name="Fronick C."/>
            <person name="Harrison M."/>
            <person name="Strong C."/>
            <person name="Farmer C."/>
            <person name="Delahaunty K."/>
            <person name="Markovic C."/>
            <person name="Hall O."/>
            <person name="Minx P."/>
            <person name="Tomlinson C."/>
            <person name="Mitreva M."/>
            <person name="Hou S."/>
            <person name="Chen J."/>
            <person name="Wollam A."/>
            <person name="Pepin K.H."/>
            <person name="Johnson M."/>
            <person name="Bhonagiri V."/>
            <person name="Zhang X."/>
            <person name="Suruliraj S."/>
            <person name="Warren W."/>
            <person name="Chinwalla A."/>
            <person name="Mardis E.R."/>
            <person name="Wilson R.K."/>
        </authorList>
    </citation>
    <scope>NUCLEOTIDE SEQUENCE [LARGE SCALE GENOMIC DNA]</scope>
    <source>
        <strain evidence="1 2">ATCC 29863</strain>
    </source>
</reference>
<organism evidence="1 2">
    <name type="scientific">Flavonifractor plautii ATCC 29863</name>
    <dbReference type="NCBI Taxonomy" id="411475"/>
    <lineage>
        <taxon>Bacteria</taxon>
        <taxon>Bacillati</taxon>
        <taxon>Bacillota</taxon>
        <taxon>Clostridia</taxon>
        <taxon>Eubacteriales</taxon>
        <taxon>Oscillospiraceae</taxon>
        <taxon>Flavonifractor</taxon>
    </lineage>
</organism>
<evidence type="ECO:0000313" key="1">
    <source>
        <dbReference type="EMBL" id="EHM53746.1"/>
    </source>
</evidence>
<comment type="caution">
    <text evidence="1">The sequence shown here is derived from an EMBL/GenBank/DDBJ whole genome shotgun (WGS) entry which is preliminary data.</text>
</comment>
<dbReference type="AlphaFoldDB" id="G9YMZ7"/>
<name>G9YMZ7_FLAPL</name>
<proteinExistence type="predicted"/>
<evidence type="ECO:0000313" key="2">
    <source>
        <dbReference type="Proteomes" id="UP000004459"/>
    </source>
</evidence>